<evidence type="ECO:0000313" key="1">
    <source>
        <dbReference type="EMBL" id="SKB78114.1"/>
    </source>
</evidence>
<sequence>MDLIMSLFLRLFLRLGALFAPQAALRPVPVPVRRQRPRLPADPQG</sequence>
<protein>
    <submittedName>
        <fullName evidence="1">Uncharacterized protein</fullName>
    </submittedName>
</protein>
<dbReference type="RefSeq" id="WP_156367023.1">
    <property type="nucleotide sequence ID" value="NZ_FUYX01000005.1"/>
</dbReference>
<reference evidence="1 2" key="1">
    <citation type="submission" date="2017-02" db="EMBL/GenBank/DDBJ databases">
        <authorList>
            <person name="Peterson S.W."/>
        </authorList>
    </citation>
    <scope>NUCLEOTIDE SEQUENCE [LARGE SCALE GENOMIC DNA]</scope>
    <source>
        <strain evidence="1 2">DSM 9653</strain>
    </source>
</reference>
<dbReference type="Proteomes" id="UP000190130">
    <property type="component" value="Unassembled WGS sequence"/>
</dbReference>
<proteinExistence type="predicted"/>
<dbReference type="EMBL" id="FUYX01000005">
    <property type="protein sequence ID" value="SKB78114.1"/>
    <property type="molecule type" value="Genomic_DNA"/>
</dbReference>
<evidence type="ECO:0000313" key="2">
    <source>
        <dbReference type="Proteomes" id="UP000190130"/>
    </source>
</evidence>
<gene>
    <name evidence="1" type="ORF">SAMN05660750_02301</name>
</gene>
<name>A0A1T5E2I5_9HYPH</name>
<dbReference type="AlphaFoldDB" id="A0A1T5E2I5"/>
<organism evidence="1 2">
    <name type="scientific">Bosea thiooxidans</name>
    <dbReference type="NCBI Taxonomy" id="53254"/>
    <lineage>
        <taxon>Bacteria</taxon>
        <taxon>Pseudomonadati</taxon>
        <taxon>Pseudomonadota</taxon>
        <taxon>Alphaproteobacteria</taxon>
        <taxon>Hyphomicrobiales</taxon>
        <taxon>Boseaceae</taxon>
        <taxon>Bosea</taxon>
    </lineage>
</organism>
<accession>A0A1T5E2I5</accession>